<organism evidence="1 2">
    <name type="scientific">Vibrio agarilyticus</name>
    <dbReference type="NCBI Taxonomy" id="2726741"/>
    <lineage>
        <taxon>Bacteria</taxon>
        <taxon>Pseudomonadati</taxon>
        <taxon>Pseudomonadota</taxon>
        <taxon>Gammaproteobacteria</taxon>
        <taxon>Vibrionales</taxon>
        <taxon>Vibrionaceae</taxon>
        <taxon>Vibrio</taxon>
    </lineage>
</organism>
<reference evidence="1 2" key="1">
    <citation type="submission" date="2020-04" db="EMBL/GenBank/DDBJ databases">
        <title>Vibrio sp. SM6, a novel species isolated from seawater.</title>
        <authorList>
            <person name="Wang X."/>
        </authorList>
    </citation>
    <scope>NUCLEOTIDE SEQUENCE [LARGE SCALE GENOMIC DNA]</scope>
    <source>
        <strain evidence="1 2">SM6</strain>
    </source>
</reference>
<dbReference type="RefSeq" id="WP_168837667.1">
    <property type="nucleotide sequence ID" value="NZ_JABAIK010000023.1"/>
</dbReference>
<dbReference type="AlphaFoldDB" id="A0A7X8YHX8"/>
<accession>A0A7X8YHX8</accession>
<dbReference type="Proteomes" id="UP000535589">
    <property type="component" value="Unassembled WGS sequence"/>
</dbReference>
<gene>
    <name evidence="1" type="ORF">HGP28_17060</name>
</gene>
<name>A0A7X8YHX8_9VIBR</name>
<dbReference type="EMBL" id="JABAIK010000023">
    <property type="protein sequence ID" value="NLS14573.1"/>
    <property type="molecule type" value="Genomic_DNA"/>
</dbReference>
<keyword evidence="2" id="KW-1185">Reference proteome</keyword>
<proteinExistence type="predicted"/>
<comment type="caution">
    <text evidence="1">The sequence shown here is derived from an EMBL/GenBank/DDBJ whole genome shotgun (WGS) entry which is preliminary data.</text>
</comment>
<evidence type="ECO:0000313" key="1">
    <source>
        <dbReference type="EMBL" id="NLS14573.1"/>
    </source>
</evidence>
<evidence type="ECO:0000313" key="2">
    <source>
        <dbReference type="Proteomes" id="UP000535589"/>
    </source>
</evidence>
<protein>
    <submittedName>
        <fullName evidence="1">Uncharacterized protein</fullName>
    </submittedName>
</protein>
<sequence length="180" mass="20764">MNILESQLCHIGADRLSIVTDYPDAYHLFCSRESQLYANTCERKPETSPRLHLLGILTKTHLELSCMVETHLDSRRELKRALTQSIAQHHNKFHDVQLEELALITHLWLYVQGYLHMDFSLANDHAAKCASLIAQICNLDQHQQRTNFMASFYHGQHAAPSSTLSLFKRWLTFCFGSNRP</sequence>